<gene>
    <name evidence="14" type="ORF">SAMN05216207_10603</name>
</gene>
<feature type="domain" description="Acyl-CoA oxidase/dehydrogenase middle" evidence="12">
    <location>
        <begin position="127"/>
        <end position="221"/>
    </location>
</feature>
<evidence type="ECO:0000256" key="5">
    <source>
        <dbReference type="ARBA" id="ARBA00022827"/>
    </source>
</evidence>
<evidence type="ECO:0000256" key="4">
    <source>
        <dbReference type="ARBA" id="ARBA00022630"/>
    </source>
</evidence>
<dbReference type="Gene3D" id="2.40.110.10">
    <property type="entry name" value="Butyryl-CoA Dehydrogenase, subunit A, domain 2"/>
    <property type="match status" value="1"/>
</dbReference>
<feature type="domain" description="Acyl-CoA dehydrogenase/oxidase C-terminal" evidence="11">
    <location>
        <begin position="235"/>
        <end position="383"/>
    </location>
</feature>
<evidence type="ECO:0000313" key="14">
    <source>
        <dbReference type="EMBL" id="SFO44671.1"/>
    </source>
</evidence>
<dbReference type="Gene3D" id="1.10.540.10">
    <property type="entry name" value="Acyl-CoA dehydrogenase/oxidase, N-terminal domain"/>
    <property type="match status" value="1"/>
</dbReference>
<evidence type="ECO:0000313" key="15">
    <source>
        <dbReference type="Proteomes" id="UP000199614"/>
    </source>
</evidence>
<evidence type="ECO:0000256" key="6">
    <source>
        <dbReference type="ARBA" id="ARBA00023002"/>
    </source>
</evidence>
<dbReference type="GO" id="GO:0033539">
    <property type="term" value="P:fatty acid beta-oxidation using acyl-CoA dehydrogenase"/>
    <property type="evidence" value="ECO:0007669"/>
    <property type="project" value="TreeGrafter"/>
</dbReference>
<dbReference type="GO" id="GO:0005737">
    <property type="term" value="C:cytoplasm"/>
    <property type="evidence" value="ECO:0007669"/>
    <property type="project" value="TreeGrafter"/>
</dbReference>
<dbReference type="PIRSF" id="PIRSF016578">
    <property type="entry name" value="HsaA"/>
    <property type="match status" value="1"/>
</dbReference>
<evidence type="ECO:0000256" key="9">
    <source>
        <dbReference type="ARBA" id="ARBA00042660"/>
    </source>
</evidence>
<dbReference type="InterPro" id="IPR050741">
    <property type="entry name" value="Acyl-CoA_dehydrogenase"/>
</dbReference>
<dbReference type="InterPro" id="IPR036250">
    <property type="entry name" value="AcylCo_DH-like_C"/>
</dbReference>
<dbReference type="FunFam" id="2.40.110.10:FF:000002">
    <property type="entry name" value="Acyl-CoA dehydrogenase fadE12"/>
    <property type="match status" value="1"/>
</dbReference>
<dbReference type="SUPFAM" id="SSF56645">
    <property type="entry name" value="Acyl-CoA dehydrogenase NM domain-like"/>
    <property type="match status" value="1"/>
</dbReference>
<keyword evidence="15" id="KW-1185">Reference proteome</keyword>
<comment type="function">
    <text evidence="7">Catalyzes the dehydrogenation at the alpha-beta position of ACP-bound acyl chains. This results in the introduction of a double bond in the lipidic chain, which is further transferred to the epsilon-amino group of lysine residue in the mycobactin core by MbtK.</text>
</comment>
<evidence type="ECO:0000259" key="12">
    <source>
        <dbReference type="Pfam" id="PF02770"/>
    </source>
</evidence>
<evidence type="ECO:0000256" key="2">
    <source>
        <dbReference type="ARBA" id="ARBA00005102"/>
    </source>
</evidence>
<evidence type="ECO:0000256" key="3">
    <source>
        <dbReference type="ARBA" id="ARBA00009347"/>
    </source>
</evidence>
<dbReference type="RefSeq" id="WP_093355310.1">
    <property type="nucleotide sequence ID" value="NZ_FOUY01000060.1"/>
</dbReference>
<evidence type="ECO:0000259" key="11">
    <source>
        <dbReference type="Pfam" id="PF00441"/>
    </source>
</evidence>
<name>A0A1I5HA17_PSUAM</name>
<evidence type="ECO:0000256" key="8">
    <source>
        <dbReference type="ARBA" id="ARBA00040394"/>
    </source>
</evidence>
<comment type="pathway">
    <text evidence="2">Siderophore biosynthesis; mycobactin biosynthesis.</text>
</comment>
<comment type="similarity">
    <text evidence="3 10">Belongs to the acyl-CoA dehydrogenase family.</text>
</comment>
<keyword evidence="4 10" id="KW-0285">Flavoprotein</keyword>
<evidence type="ECO:0000256" key="7">
    <source>
        <dbReference type="ARBA" id="ARBA00037085"/>
    </source>
</evidence>
<dbReference type="EMBL" id="FOUY01000060">
    <property type="protein sequence ID" value="SFO44671.1"/>
    <property type="molecule type" value="Genomic_DNA"/>
</dbReference>
<evidence type="ECO:0000259" key="13">
    <source>
        <dbReference type="Pfam" id="PF02771"/>
    </source>
</evidence>
<dbReference type="InterPro" id="IPR006091">
    <property type="entry name" value="Acyl-CoA_Oxase/DH_mid-dom"/>
</dbReference>
<dbReference type="PANTHER" id="PTHR48083">
    <property type="entry name" value="MEDIUM-CHAIN SPECIFIC ACYL-COA DEHYDROGENASE, MITOCHONDRIAL-RELATED"/>
    <property type="match status" value="1"/>
</dbReference>
<dbReference type="InterPro" id="IPR037069">
    <property type="entry name" value="AcylCoA_DH/ox_N_sf"/>
</dbReference>
<dbReference type="PANTHER" id="PTHR48083:SF20">
    <property type="entry name" value="LONG-CHAIN SPECIFIC ACYL-COA DEHYDROGENASE, MITOCHONDRIAL"/>
    <property type="match status" value="1"/>
</dbReference>
<dbReference type="SUPFAM" id="SSF47203">
    <property type="entry name" value="Acyl-CoA dehydrogenase C-terminal domain-like"/>
    <property type="match status" value="1"/>
</dbReference>
<dbReference type="AlphaFoldDB" id="A0A1I5HA17"/>
<dbReference type="GO" id="GO:0050660">
    <property type="term" value="F:flavin adenine dinucleotide binding"/>
    <property type="evidence" value="ECO:0007669"/>
    <property type="project" value="InterPro"/>
</dbReference>
<reference evidence="14 15" key="1">
    <citation type="submission" date="2016-10" db="EMBL/GenBank/DDBJ databases">
        <authorList>
            <person name="de Groot N.N."/>
        </authorList>
    </citation>
    <scope>NUCLEOTIDE SEQUENCE [LARGE SCALE GENOMIC DNA]</scope>
    <source>
        <strain evidence="14 15">CGMCC 4.1877</strain>
    </source>
</reference>
<proteinExistence type="inferred from homology"/>
<dbReference type="FunFam" id="1.10.540.10:FF:000026">
    <property type="entry name" value="Acyl-CoA dehydrogenase medium chain"/>
    <property type="match status" value="1"/>
</dbReference>
<evidence type="ECO:0000256" key="10">
    <source>
        <dbReference type="RuleBase" id="RU362125"/>
    </source>
</evidence>
<dbReference type="Gene3D" id="1.20.140.10">
    <property type="entry name" value="Butyryl-CoA Dehydrogenase, subunit A, domain 3"/>
    <property type="match status" value="1"/>
</dbReference>
<dbReference type="OrthoDB" id="8876745at2"/>
<sequence>MILDDYRAPWANQELDDLRELARTFVAKEVVPHQERWASEHQVDRDFWRTAGSAGLLCISIPEEYGGGGASFAHEAVLAEEQSRVGDDAWANMVHSAIVAHYVAAFGTEEQKQRWLPGMASGDLVGAIAMTEPGTGSDLQSIRTRARRDGDHYVIDGAKTFISNGTHCDLLIIVARTGEEDGGKGLSLIVAETEGLEGFERGRVLDKMGQHGQDTRELFFSGMQVPVGNRLGEEGRGFGQLMNQLPQERLIIAVAAAAAAAAAVRETVAYVKERQAFGQNLMSFQNTRFVLAECVADVTAARSMVDAFVPRHVAGELDAASASMAKFFCTDVQNRVADRCLQLFGGYGYMNEYPIARMFTSARVQKIYGGSNEIMKELVARSL</sequence>
<dbReference type="InterPro" id="IPR009100">
    <property type="entry name" value="AcylCoA_DH/oxidase_NM_dom_sf"/>
</dbReference>
<dbReference type="InterPro" id="IPR009075">
    <property type="entry name" value="AcylCo_DH/oxidase_C"/>
</dbReference>
<evidence type="ECO:0000256" key="1">
    <source>
        <dbReference type="ARBA" id="ARBA00001974"/>
    </source>
</evidence>
<dbReference type="STRING" id="260086.SAMN05216207_10603"/>
<dbReference type="Pfam" id="PF02770">
    <property type="entry name" value="Acyl-CoA_dh_M"/>
    <property type="match status" value="1"/>
</dbReference>
<comment type="cofactor">
    <cofactor evidence="1 10">
        <name>FAD</name>
        <dbReference type="ChEBI" id="CHEBI:57692"/>
    </cofactor>
</comment>
<keyword evidence="5 10" id="KW-0274">FAD</keyword>
<dbReference type="Pfam" id="PF00441">
    <property type="entry name" value="Acyl-CoA_dh_1"/>
    <property type="match status" value="1"/>
</dbReference>
<dbReference type="FunFam" id="1.20.140.10:FF:000001">
    <property type="entry name" value="Acyl-CoA dehydrogenase"/>
    <property type="match status" value="1"/>
</dbReference>
<dbReference type="GO" id="GO:0003995">
    <property type="term" value="F:acyl-CoA dehydrogenase activity"/>
    <property type="evidence" value="ECO:0007669"/>
    <property type="project" value="TreeGrafter"/>
</dbReference>
<protein>
    <recommendedName>
        <fullName evidence="8">Acyl-[acyl-carrier-protein] dehydrogenase MbtN</fullName>
    </recommendedName>
    <alternativeName>
        <fullName evidence="9">Mycobactin synthase protein N</fullName>
    </alternativeName>
</protein>
<dbReference type="InterPro" id="IPR013786">
    <property type="entry name" value="AcylCoA_DH/ox_N"/>
</dbReference>
<organism evidence="14 15">
    <name type="scientific">Pseudonocardia ammonioxydans</name>
    <dbReference type="NCBI Taxonomy" id="260086"/>
    <lineage>
        <taxon>Bacteria</taxon>
        <taxon>Bacillati</taxon>
        <taxon>Actinomycetota</taxon>
        <taxon>Actinomycetes</taxon>
        <taxon>Pseudonocardiales</taxon>
        <taxon>Pseudonocardiaceae</taxon>
        <taxon>Pseudonocardia</taxon>
    </lineage>
</organism>
<dbReference type="InterPro" id="IPR046373">
    <property type="entry name" value="Acyl-CoA_Oxase/DH_mid-dom_sf"/>
</dbReference>
<keyword evidence="6 10" id="KW-0560">Oxidoreductase</keyword>
<feature type="domain" description="Acyl-CoA dehydrogenase/oxidase N-terminal" evidence="13">
    <location>
        <begin position="13"/>
        <end position="123"/>
    </location>
</feature>
<dbReference type="Proteomes" id="UP000199614">
    <property type="component" value="Unassembled WGS sequence"/>
</dbReference>
<dbReference type="Pfam" id="PF02771">
    <property type="entry name" value="Acyl-CoA_dh_N"/>
    <property type="match status" value="1"/>
</dbReference>
<accession>A0A1I5HA17</accession>